<evidence type="ECO:0000313" key="2">
    <source>
        <dbReference type="Proteomes" id="UP000193623"/>
    </source>
</evidence>
<gene>
    <name evidence="1" type="ORF">PSJ8397_01511</name>
</gene>
<dbReference type="AlphaFoldDB" id="A0A1Y5S4K9"/>
<name>A0A1Y5S4K9_9RHOB</name>
<sequence>MTDHILVPTSPGELIDKLTILRLKEERIADADKVANVRVEKAALMDTARQHIPDTPQLQALWDELYRINADLWVIEDDIRECEKAQDFGQTFVRLARAVYVTNDKRAEVKKNINLLLGSALIEEKSYSDHGIET</sequence>
<dbReference type="RefSeq" id="WP_085863945.1">
    <property type="nucleotide sequence ID" value="NZ_FWFT01000002.1"/>
</dbReference>
<dbReference type="OrthoDB" id="9155693at2"/>
<reference evidence="1 2" key="1">
    <citation type="submission" date="2017-03" db="EMBL/GenBank/DDBJ databases">
        <authorList>
            <person name="Afonso C.L."/>
            <person name="Miller P.J."/>
            <person name="Scott M.A."/>
            <person name="Spackman E."/>
            <person name="Goraichik I."/>
            <person name="Dimitrov K.M."/>
            <person name="Suarez D.L."/>
            <person name="Swayne D.E."/>
        </authorList>
    </citation>
    <scope>NUCLEOTIDE SEQUENCE [LARGE SCALE GENOMIC DNA]</scope>
    <source>
        <strain evidence="1 2">CECT 8397</strain>
    </source>
</reference>
<proteinExistence type="predicted"/>
<keyword evidence="2" id="KW-1185">Reference proteome</keyword>
<accession>A0A1Y5S4K9</accession>
<evidence type="ECO:0000313" key="1">
    <source>
        <dbReference type="EMBL" id="SLN32226.1"/>
    </source>
</evidence>
<dbReference type="Pfam" id="PF19662">
    <property type="entry name" value="DUF6165"/>
    <property type="match status" value="1"/>
</dbReference>
<organism evidence="1 2">
    <name type="scientific">Pseudooctadecabacter jejudonensis</name>
    <dbReference type="NCBI Taxonomy" id="1391910"/>
    <lineage>
        <taxon>Bacteria</taxon>
        <taxon>Pseudomonadati</taxon>
        <taxon>Pseudomonadota</taxon>
        <taxon>Alphaproteobacteria</taxon>
        <taxon>Rhodobacterales</taxon>
        <taxon>Paracoccaceae</taxon>
        <taxon>Pseudooctadecabacter</taxon>
    </lineage>
</organism>
<protein>
    <submittedName>
        <fullName evidence="1">Uncharacterized protein</fullName>
    </submittedName>
</protein>
<dbReference type="InterPro" id="IPR046163">
    <property type="entry name" value="DUF6165"/>
</dbReference>
<dbReference type="EMBL" id="FWFT01000002">
    <property type="protein sequence ID" value="SLN32226.1"/>
    <property type="molecule type" value="Genomic_DNA"/>
</dbReference>
<dbReference type="Proteomes" id="UP000193623">
    <property type="component" value="Unassembled WGS sequence"/>
</dbReference>